<dbReference type="EMBL" id="LAVV01005530">
    <property type="protein sequence ID" value="KNZ60805.1"/>
    <property type="molecule type" value="Genomic_DNA"/>
</dbReference>
<gene>
    <name evidence="1" type="ORF">VP01_1497g2</name>
</gene>
<accession>A0A0L6VKZ6</accession>
<comment type="caution">
    <text evidence="1">The sequence shown here is derived from an EMBL/GenBank/DDBJ whole genome shotgun (WGS) entry which is preliminary data.</text>
</comment>
<proteinExistence type="predicted"/>
<sequence>MISCTIALGLRKNWKQVHGVIHMDPGDPLCILQMTGQCAQDRKPVDKGLDDTMIYGYIPTNRDDANYLREEISEEEDKMRILYIDNFDVKLEDPERLGDACIILASSNAYFANQYGTTPSFLPDELFSYVEENLIGLNLDNLKESEGFGTLIGGEC</sequence>
<evidence type="ECO:0000313" key="1">
    <source>
        <dbReference type="EMBL" id="KNZ60805.1"/>
    </source>
</evidence>
<keyword evidence="2" id="KW-1185">Reference proteome</keyword>
<dbReference type="OrthoDB" id="2506201at2759"/>
<protein>
    <submittedName>
        <fullName evidence="1">Uncharacterized protein</fullName>
    </submittedName>
</protein>
<reference evidence="1 2" key="1">
    <citation type="submission" date="2015-08" db="EMBL/GenBank/DDBJ databases">
        <title>Next Generation Sequencing and Analysis of the Genome of Puccinia sorghi L Schw, the Causal Agent of Maize Common Rust.</title>
        <authorList>
            <person name="Rochi L."/>
            <person name="Burguener G."/>
            <person name="Darino M."/>
            <person name="Turjanski A."/>
            <person name="Kreff E."/>
            <person name="Dieguez M.J."/>
            <person name="Sacco F."/>
        </authorList>
    </citation>
    <scope>NUCLEOTIDE SEQUENCE [LARGE SCALE GENOMIC DNA]</scope>
    <source>
        <strain evidence="1 2">RO10H11247</strain>
    </source>
</reference>
<evidence type="ECO:0000313" key="2">
    <source>
        <dbReference type="Proteomes" id="UP000037035"/>
    </source>
</evidence>
<dbReference type="Proteomes" id="UP000037035">
    <property type="component" value="Unassembled WGS sequence"/>
</dbReference>
<organism evidence="1 2">
    <name type="scientific">Puccinia sorghi</name>
    <dbReference type="NCBI Taxonomy" id="27349"/>
    <lineage>
        <taxon>Eukaryota</taxon>
        <taxon>Fungi</taxon>
        <taxon>Dikarya</taxon>
        <taxon>Basidiomycota</taxon>
        <taxon>Pucciniomycotina</taxon>
        <taxon>Pucciniomycetes</taxon>
        <taxon>Pucciniales</taxon>
        <taxon>Pucciniaceae</taxon>
        <taxon>Puccinia</taxon>
    </lineage>
</organism>
<name>A0A0L6VKZ6_9BASI</name>
<dbReference type="STRING" id="27349.A0A0L6VKZ6"/>
<dbReference type="VEuPathDB" id="FungiDB:VP01_1497g2"/>
<dbReference type="AlphaFoldDB" id="A0A0L6VKZ6"/>